<sequence>MPHNDSGRSGTWEWAACGASVTGSQHISRGLGCDDAFAYGHVGDFIVAAVADGAGSVSGTSAWGSYTACQAVVDLTMQAAFISGFRTARPSDSDEMMRWLFTRARERLVKQAESMGLQIGLLATTLSVAIADRDLLVMGQIGDGIIATESDTGIATHLIEEKDEYANTTWFIHSDEAFEKSFRTSARRGATAFSLSTDGMAYKITDIGTGEPFEPFFKGSWERVRSGAGASDFAALLRGIEDDQTGDDKTMVLAAMRWTEDDFFPSARPIVRTIVSSPPPPPLPPPPPSKRSEAEESGDPADAPTDRTVLPVEPAPTPPPSTESVPVDDQPSAAPEKRRHRWRKRHADAVAAPPGSK</sequence>
<accession>A0A2A7NXN4</accession>
<evidence type="ECO:0000259" key="2">
    <source>
        <dbReference type="Pfam" id="PF13672"/>
    </source>
</evidence>
<dbReference type="Proteomes" id="UP000220340">
    <property type="component" value="Unassembled WGS sequence"/>
</dbReference>
<proteinExistence type="predicted"/>
<feature type="compositionally biased region" description="Pro residues" evidence="1">
    <location>
        <begin position="277"/>
        <end position="289"/>
    </location>
</feature>
<keyword evidence="4" id="KW-1185">Reference proteome</keyword>
<dbReference type="SUPFAM" id="SSF81606">
    <property type="entry name" value="PP2C-like"/>
    <property type="match status" value="1"/>
</dbReference>
<feature type="compositionally biased region" description="Basic residues" evidence="1">
    <location>
        <begin position="337"/>
        <end position="346"/>
    </location>
</feature>
<dbReference type="InterPro" id="IPR001932">
    <property type="entry name" value="PPM-type_phosphatase-like_dom"/>
</dbReference>
<organism evidence="3 4">
    <name type="scientific">Mycolicibacterium diernhoferi</name>
    <dbReference type="NCBI Taxonomy" id="1801"/>
    <lineage>
        <taxon>Bacteria</taxon>
        <taxon>Bacillati</taxon>
        <taxon>Actinomycetota</taxon>
        <taxon>Actinomycetes</taxon>
        <taxon>Mycobacteriales</taxon>
        <taxon>Mycobacteriaceae</taxon>
        <taxon>Mycolicibacterium</taxon>
    </lineage>
</organism>
<feature type="region of interest" description="Disordered" evidence="1">
    <location>
        <begin position="272"/>
        <end position="357"/>
    </location>
</feature>
<dbReference type="InterPro" id="IPR036457">
    <property type="entry name" value="PPM-type-like_dom_sf"/>
</dbReference>
<evidence type="ECO:0000313" key="3">
    <source>
        <dbReference type="EMBL" id="PEG55369.1"/>
    </source>
</evidence>
<reference evidence="3 4" key="1">
    <citation type="submission" date="2017-10" db="EMBL/GenBank/DDBJ databases">
        <title>The new phylogeny of genus Mycobacterium.</title>
        <authorList>
            <person name="Tortoli E."/>
            <person name="Trovato A."/>
            <person name="Cirillo D.M."/>
        </authorList>
    </citation>
    <scope>NUCLEOTIDE SEQUENCE [LARGE SCALE GENOMIC DNA]</scope>
    <source>
        <strain evidence="3 4">IP141170001</strain>
    </source>
</reference>
<evidence type="ECO:0000256" key="1">
    <source>
        <dbReference type="SAM" id="MobiDB-lite"/>
    </source>
</evidence>
<evidence type="ECO:0000313" key="4">
    <source>
        <dbReference type="Proteomes" id="UP000220340"/>
    </source>
</evidence>
<protein>
    <recommendedName>
        <fullName evidence="2">PPM-type phosphatase domain-containing protein</fullName>
    </recommendedName>
</protein>
<dbReference type="EMBL" id="PDCR01000007">
    <property type="protein sequence ID" value="PEG55369.1"/>
    <property type="molecule type" value="Genomic_DNA"/>
</dbReference>
<gene>
    <name evidence="3" type="ORF">CRI78_06495</name>
</gene>
<feature type="domain" description="PPM-type phosphatase" evidence="2">
    <location>
        <begin position="22"/>
        <end position="230"/>
    </location>
</feature>
<dbReference type="OrthoDB" id="4621154at2"/>
<dbReference type="Pfam" id="PF13672">
    <property type="entry name" value="PP2C_2"/>
    <property type="match status" value="1"/>
</dbReference>
<dbReference type="AlphaFoldDB" id="A0A2A7NXN4"/>
<dbReference type="Gene3D" id="3.60.40.10">
    <property type="entry name" value="PPM-type phosphatase domain"/>
    <property type="match status" value="1"/>
</dbReference>
<name>A0A2A7NXN4_9MYCO</name>
<comment type="caution">
    <text evidence="3">The sequence shown here is derived from an EMBL/GenBank/DDBJ whole genome shotgun (WGS) entry which is preliminary data.</text>
</comment>